<reference evidence="3" key="2">
    <citation type="submission" date="2020-10" db="UniProtKB">
        <authorList>
            <consortium name="WormBaseParasite"/>
        </authorList>
    </citation>
    <scope>IDENTIFICATION</scope>
</reference>
<evidence type="ECO:0000256" key="1">
    <source>
        <dbReference type="SAM" id="Coils"/>
    </source>
</evidence>
<dbReference type="WBParaSite" id="Pan_g8989.t1">
    <property type="protein sequence ID" value="Pan_g8989.t1"/>
    <property type="gene ID" value="Pan_g8989"/>
</dbReference>
<keyword evidence="1" id="KW-0175">Coiled coil</keyword>
<sequence>MRAGKAAGESEWCWSAILKPTMDTPKRLQTKKTAETLLEREKQIYNAFGTTITEFFLTIRDACIEAICSANDQKICPRAVDPAAPAHVQKAFATKVLEGIFKSGSINYLITKVKKTAIDTVFKIPSYVTLTADEPHRIAAKKNDEDQLDAEIEALTERIVMLRSQTKCVDDEQANIDALLEIGRKCLEESENTAPVNVGGLVADGISMES</sequence>
<proteinExistence type="predicted"/>
<evidence type="ECO:0000313" key="3">
    <source>
        <dbReference type="WBParaSite" id="Pan_g8989.t1"/>
    </source>
</evidence>
<reference evidence="2" key="1">
    <citation type="journal article" date="2013" name="Genetics">
        <title>The draft genome and transcriptome of Panagrellus redivivus are shaped by the harsh demands of a free-living lifestyle.</title>
        <authorList>
            <person name="Srinivasan J."/>
            <person name="Dillman A.R."/>
            <person name="Macchietto M.G."/>
            <person name="Heikkinen L."/>
            <person name="Lakso M."/>
            <person name="Fracchia K.M."/>
            <person name="Antoshechkin I."/>
            <person name="Mortazavi A."/>
            <person name="Wong G."/>
            <person name="Sternberg P.W."/>
        </authorList>
    </citation>
    <scope>NUCLEOTIDE SEQUENCE [LARGE SCALE GENOMIC DNA]</scope>
    <source>
        <strain evidence="2">MT8872</strain>
    </source>
</reference>
<accession>A0A7E4W8R9</accession>
<evidence type="ECO:0000313" key="2">
    <source>
        <dbReference type="Proteomes" id="UP000492821"/>
    </source>
</evidence>
<protein>
    <submittedName>
        <fullName evidence="3">V-type proton ATPase subunit a</fullName>
    </submittedName>
</protein>
<dbReference type="Proteomes" id="UP000492821">
    <property type="component" value="Unassembled WGS sequence"/>
</dbReference>
<keyword evidence="2" id="KW-1185">Reference proteome</keyword>
<feature type="coiled-coil region" evidence="1">
    <location>
        <begin position="138"/>
        <end position="165"/>
    </location>
</feature>
<organism evidence="2 3">
    <name type="scientific">Panagrellus redivivus</name>
    <name type="common">Microworm</name>
    <dbReference type="NCBI Taxonomy" id="6233"/>
    <lineage>
        <taxon>Eukaryota</taxon>
        <taxon>Metazoa</taxon>
        <taxon>Ecdysozoa</taxon>
        <taxon>Nematoda</taxon>
        <taxon>Chromadorea</taxon>
        <taxon>Rhabditida</taxon>
        <taxon>Tylenchina</taxon>
        <taxon>Panagrolaimomorpha</taxon>
        <taxon>Panagrolaimoidea</taxon>
        <taxon>Panagrolaimidae</taxon>
        <taxon>Panagrellus</taxon>
    </lineage>
</organism>
<dbReference type="AlphaFoldDB" id="A0A7E4W8R9"/>
<name>A0A7E4W8R9_PANRE</name>